<feature type="chain" id="PRO_5001849446" description="Protein YgjJ" evidence="1">
    <location>
        <begin position="23"/>
        <end position="352"/>
    </location>
</feature>
<dbReference type="InterPro" id="IPR048107">
    <property type="entry name" value="YgjJ-like"/>
</dbReference>
<dbReference type="NCBIfam" id="NF041442">
    <property type="entry name" value="YgjJ"/>
    <property type="match status" value="1"/>
</dbReference>
<evidence type="ECO:0000256" key="1">
    <source>
        <dbReference type="SAM" id="SignalP"/>
    </source>
</evidence>
<protein>
    <recommendedName>
        <fullName evidence="4">Protein YgjJ</fullName>
    </recommendedName>
</protein>
<keyword evidence="3" id="KW-1185">Reference proteome</keyword>
<sequence>MKNKKYLCGALVALAFCTPVRAAEMLHPAEHDDTKTPTLNTTSYRFYGESGVGGYMDLENEDKHKYSDGTYIEGGLEIKHGPWFGLIYGEGWTVQADNQGNAWVPDHSWGGFEGGINRFYGGYKTADSTEIMLSVRQDSSLDDLQWWADFTPDLGYVIPNTRDIQYALKVQNLHGSFRYSVTATPAGHHNESKSWLHFGKYDRYDDKYTYPAMVNGYIQYDIAKDITWLNGMEVTDGTGEMFLTGFLSPNFGARAWHHTGRAKGLGTPGTETGFMASAMYEAFKGFYLSTAYSYARHRPDRAADETTAFVQFGIWYEYGNGRFATAADSRFYTQNASGDPSDKIFLMQYFYW</sequence>
<gene>
    <name evidence="2" type="ORF">JT31_07090</name>
</gene>
<dbReference type="AlphaFoldDB" id="A0A089RCZ1"/>
<accession>A0A089RCZ1</accession>
<evidence type="ECO:0000313" key="3">
    <source>
        <dbReference type="Proteomes" id="UP000029481"/>
    </source>
</evidence>
<dbReference type="RefSeq" id="WP_038482882.1">
    <property type="nucleotide sequence ID" value="NZ_CP009451.1"/>
</dbReference>
<evidence type="ECO:0000313" key="2">
    <source>
        <dbReference type="EMBL" id="AIR04380.1"/>
    </source>
</evidence>
<organism evidence="2 3">
    <name type="scientific">Cedecea neteri</name>
    <dbReference type="NCBI Taxonomy" id="158822"/>
    <lineage>
        <taxon>Bacteria</taxon>
        <taxon>Pseudomonadati</taxon>
        <taxon>Pseudomonadota</taxon>
        <taxon>Gammaproteobacteria</taxon>
        <taxon>Enterobacterales</taxon>
        <taxon>Enterobacteriaceae</taxon>
        <taxon>Cedecea</taxon>
    </lineage>
</organism>
<dbReference type="Proteomes" id="UP000029481">
    <property type="component" value="Chromosome"/>
</dbReference>
<feature type="signal peptide" evidence="1">
    <location>
        <begin position="1"/>
        <end position="22"/>
    </location>
</feature>
<dbReference type="EMBL" id="CP009451">
    <property type="protein sequence ID" value="AIR04380.1"/>
    <property type="molecule type" value="Genomic_DNA"/>
</dbReference>
<keyword evidence="1" id="KW-0732">Signal</keyword>
<reference evidence="2 3" key="1">
    <citation type="submission" date="2014-09" db="EMBL/GenBank/DDBJ databases">
        <title>Cedecea neteri SSMD04 Genome Sequencing.</title>
        <authorList>
            <person name="Tan J.-Y."/>
        </authorList>
    </citation>
    <scope>NUCLEOTIDE SEQUENCE [LARGE SCALE GENOMIC DNA]</scope>
    <source>
        <strain evidence="2 3">SSMD04</strain>
    </source>
</reference>
<evidence type="ECO:0008006" key="4">
    <source>
        <dbReference type="Google" id="ProtNLM"/>
    </source>
</evidence>
<dbReference type="OrthoDB" id="6501528at2"/>
<name>A0A089RCZ1_9ENTR</name>
<dbReference type="KEGG" id="cnt:JT31_07090"/>
<proteinExistence type="predicted"/>